<dbReference type="EMBL" id="WIGO01000079">
    <property type="protein sequence ID" value="KAF6831636.1"/>
    <property type="molecule type" value="Genomic_DNA"/>
</dbReference>
<name>A0A8H6KID3_9PEZI</name>
<feature type="compositionally biased region" description="Acidic residues" evidence="1">
    <location>
        <begin position="7"/>
        <end position="23"/>
    </location>
</feature>
<proteinExistence type="predicted"/>
<dbReference type="Proteomes" id="UP000654918">
    <property type="component" value="Unassembled WGS sequence"/>
</dbReference>
<sequence>MVSNHESDDELESNDESGSDDGSDPGNDMSDSHDGPDSDDESGFDGESDYTPESESAHAEDWSSHYYTLKLSPLDNQTTMYRPEQVPWEATIFVYSNDFNRLMAERLTWGRLFGDGKLCDRGRHCWEHHHNGPDHFIEEGDRKKRFYLTDNRENPCWLADIVFTAWEFEVLKDLSVSDLEHYMVYQAMARDPREPGGKLCYWYDREHVRMLWDEFTLSETSSVEGSDAGLWPRFGIATGDEGEDGMDVGGS</sequence>
<feature type="region of interest" description="Disordered" evidence="1">
    <location>
        <begin position="1"/>
        <end position="57"/>
    </location>
</feature>
<comment type="caution">
    <text evidence="2">The sequence shown here is derived from an EMBL/GenBank/DDBJ whole genome shotgun (WGS) entry which is preliminary data.</text>
</comment>
<feature type="compositionally biased region" description="Acidic residues" evidence="1">
    <location>
        <begin position="37"/>
        <end position="52"/>
    </location>
</feature>
<evidence type="ECO:0000256" key="1">
    <source>
        <dbReference type="SAM" id="MobiDB-lite"/>
    </source>
</evidence>
<protein>
    <submittedName>
        <fullName evidence="2">Uncharacterized protein</fullName>
    </submittedName>
</protein>
<evidence type="ECO:0000313" key="2">
    <source>
        <dbReference type="EMBL" id="KAF6831636.1"/>
    </source>
</evidence>
<evidence type="ECO:0000313" key="3">
    <source>
        <dbReference type="Proteomes" id="UP000654918"/>
    </source>
</evidence>
<reference evidence="2" key="1">
    <citation type="journal article" date="2020" name="Phytopathology">
        <title>Genome Sequence Resources of Colletotrichum truncatum, C. plurivorum, C. musicola, and C. sojae: Four Species Pathogenic to Soybean (Glycine max).</title>
        <authorList>
            <person name="Rogerio F."/>
            <person name="Boufleur T.R."/>
            <person name="Ciampi-Guillardi M."/>
            <person name="Sukno S.A."/>
            <person name="Thon M.R."/>
            <person name="Massola Junior N.S."/>
            <person name="Baroncelli R."/>
        </authorList>
    </citation>
    <scope>NUCLEOTIDE SEQUENCE</scope>
    <source>
        <strain evidence="2">LFN00145</strain>
    </source>
</reference>
<gene>
    <name evidence="2" type="ORF">CPLU01_06675</name>
</gene>
<organism evidence="2 3">
    <name type="scientific">Colletotrichum plurivorum</name>
    <dbReference type="NCBI Taxonomy" id="2175906"/>
    <lineage>
        <taxon>Eukaryota</taxon>
        <taxon>Fungi</taxon>
        <taxon>Dikarya</taxon>
        <taxon>Ascomycota</taxon>
        <taxon>Pezizomycotina</taxon>
        <taxon>Sordariomycetes</taxon>
        <taxon>Hypocreomycetidae</taxon>
        <taxon>Glomerellales</taxon>
        <taxon>Glomerellaceae</taxon>
        <taxon>Colletotrichum</taxon>
        <taxon>Colletotrichum orchidearum species complex</taxon>
    </lineage>
</organism>
<keyword evidence="3" id="KW-1185">Reference proteome</keyword>
<dbReference type="AlphaFoldDB" id="A0A8H6KID3"/>
<accession>A0A8H6KID3</accession>